<reference evidence="1" key="1">
    <citation type="submission" date="2023-03" db="EMBL/GenBank/DDBJ databases">
        <title>Andean soil-derived lignocellulolytic bacterial consortium as a source of novel taxa and putative plastic-active enzymes.</title>
        <authorList>
            <person name="Diaz-Garcia L."/>
            <person name="Chuvochina M."/>
            <person name="Feuerriegel G."/>
            <person name="Bunk B."/>
            <person name="Sproer C."/>
            <person name="Streit W.R."/>
            <person name="Rodriguez L.M."/>
            <person name="Overmann J."/>
            <person name="Jimenez D.J."/>
        </authorList>
    </citation>
    <scope>NUCLEOTIDE SEQUENCE</scope>
    <source>
        <strain evidence="1">MAG 3858</strain>
    </source>
</reference>
<evidence type="ECO:0000313" key="2">
    <source>
        <dbReference type="Proteomes" id="UP001214530"/>
    </source>
</evidence>
<sequence length="49" mass="5499">MKYIFLIPLLAFSLSGYCQNKKPERKSMKKTTAATFSDGAMIIAAVKER</sequence>
<dbReference type="Proteomes" id="UP001214530">
    <property type="component" value="Chromosome"/>
</dbReference>
<name>A0AAJ5W3N4_9SPHI</name>
<dbReference type="AlphaFoldDB" id="A0AAJ5W3N4"/>
<gene>
    <name evidence="1" type="ORF">P0Y49_12195</name>
</gene>
<proteinExistence type="predicted"/>
<evidence type="ECO:0000313" key="1">
    <source>
        <dbReference type="EMBL" id="WEK17556.1"/>
    </source>
</evidence>
<dbReference type="EMBL" id="CP119313">
    <property type="protein sequence ID" value="WEK17556.1"/>
    <property type="molecule type" value="Genomic_DNA"/>
</dbReference>
<organism evidence="1 2">
    <name type="scientific">Candidatus Pedobacter colombiensis</name>
    <dbReference type="NCBI Taxonomy" id="3121371"/>
    <lineage>
        <taxon>Bacteria</taxon>
        <taxon>Pseudomonadati</taxon>
        <taxon>Bacteroidota</taxon>
        <taxon>Sphingobacteriia</taxon>
        <taxon>Sphingobacteriales</taxon>
        <taxon>Sphingobacteriaceae</taxon>
        <taxon>Pedobacter</taxon>
    </lineage>
</organism>
<accession>A0AAJ5W3N4</accession>
<protein>
    <submittedName>
        <fullName evidence="1">Uncharacterized protein</fullName>
    </submittedName>
</protein>